<keyword evidence="1" id="KW-0175">Coiled coil</keyword>
<dbReference type="Proteomes" id="UP001203423">
    <property type="component" value="Unassembled WGS sequence"/>
</dbReference>
<proteinExistence type="predicted"/>
<dbReference type="RefSeq" id="WP_248942016.1">
    <property type="nucleotide sequence ID" value="NZ_JAKIKS010000096.1"/>
</dbReference>
<sequence length="187" mass="21601">MNETYTDALNGLVAHSLIHLYLHCDESSRFIPTAKRNQILVQHLKPKIKQTEYSCLKNELKRFIAIGRKQKGDLELKLIEIKKIHEDLNQEINEARNIFDLLETIKVKLKIDSRFIQKDEGRTSDFICIYQSDIEKGFDDKGNQIIPLLMLTPPKKTPSIIEVIKNTSLFVVEETEIKGNIVLKSIL</sequence>
<dbReference type="EMBL" id="JAKIKS010000096">
    <property type="protein sequence ID" value="MCL1126600.1"/>
    <property type="molecule type" value="Genomic_DNA"/>
</dbReference>
<organism evidence="2 3">
    <name type="scientific">Shewanella surugensis</name>
    <dbReference type="NCBI Taxonomy" id="212020"/>
    <lineage>
        <taxon>Bacteria</taxon>
        <taxon>Pseudomonadati</taxon>
        <taxon>Pseudomonadota</taxon>
        <taxon>Gammaproteobacteria</taxon>
        <taxon>Alteromonadales</taxon>
        <taxon>Shewanellaceae</taxon>
        <taxon>Shewanella</taxon>
    </lineage>
</organism>
<protein>
    <submittedName>
        <fullName evidence="2">DUF2913 family protein</fullName>
    </submittedName>
</protein>
<name>A0ABT0LGI6_9GAMM</name>
<keyword evidence="3" id="KW-1185">Reference proteome</keyword>
<dbReference type="Pfam" id="PF11140">
    <property type="entry name" value="DUF2913"/>
    <property type="match status" value="1"/>
</dbReference>
<feature type="coiled-coil region" evidence="1">
    <location>
        <begin position="71"/>
        <end position="105"/>
    </location>
</feature>
<accession>A0ABT0LGI6</accession>
<evidence type="ECO:0000256" key="1">
    <source>
        <dbReference type="SAM" id="Coils"/>
    </source>
</evidence>
<evidence type="ECO:0000313" key="2">
    <source>
        <dbReference type="EMBL" id="MCL1126600.1"/>
    </source>
</evidence>
<dbReference type="InterPro" id="IPR021316">
    <property type="entry name" value="DUF2913"/>
</dbReference>
<comment type="caution">
    <text evidence="2">The sequence shown here is derived from an EMBL/GenBank/DDBJ whole genome shotgun (WGS) entry which is preliminary data.</text>
</comment>
<evidence type="ECO:0000313" key="3">
    <source>
        <dbReference type="Proteomes" id="UP001203423"/>
    </source>
</evidence>
<reference evidence="2 3" key="1">
    <citation type="submission" date="2022-01" db="EMBL/GenBank/DDBJ databases">
        <title>Whole genome-based taxonomy of the Shewanellaceae.</title>
        <authorList>
            <person name="Martin-Rodriguez A.J."/>
        </authorList>
    </citation>
    <scope>NUCLEOTIDE SEQUENCE [LARGE SCALE GENOMIC DNA]</scope>
    <source>
        <strain evidence="2 3">DSM 17177</strain>
    </source>
</reference>
<gene>
    <name evidence="2" type="ORF">L2764_19440</name>
</gene>